<name>A0A383CJY9_9ZZZZ</name>
<dbReference type="Pfam" id="PF00310">
    <property type="entry name" value="GATase_2"/>
    <property type="match status" value="1"/>
</dbReference>
<sequence>MRYKSFVEHWKKNKQKLLKNYVYDELDEHSSCGVGLIASLKGNSTREVVEMGIQALKVLYHRGAVDADG</sequence>
<feature type="domain" description="Glutamine amidotransferase type-2" evidence="1">
    <location>
        <begin position="32"/>
        <end position="69"/>
    </location>
</feature>
<dbReference type="Gene3D" id="3.60.20.10">
    <property type="entry name" value="Glutamine Phosphoribosylpyrophosphate, subunit 1, domain 1"/>
    <property type="match status" value="1"/>
</dbReference>
<organism evidence="2">
    <name type="scientific">marine metagenome</name>
    <dbReference type="NCBI Taxonomy" id="408172"/>
    <lineage>
        <taxon>unclassified sequences</taxon>
        <taxon>metagenomes</taxon>
        <taxon>ecological metagenomes</taxon>
    </lineage>
</organism>
<proteinExistence type="predicted"/>
<accession>A0A383CJY9</accession>
<dbReference type="AlphaFoldDB" id="A0A383CJY9"/>
<dbReference type="InterPro" id="IPR017932">
    <property type="entry name" value="GATase_2_dom"/>
</dbReference>
<evidence type="ECO:0000259" key="1">
    <source>
        <dbReference type="PROSITE" id="PS51278"/>
    </source>
</evidence>
<dbReference type="EMBL" id="UINC01209432">
    <property type="protein sequence ID" value="SVE32444.1"/>
    <property type="molecule type" value="Genomic_DNA"/>
</dbReference>
<dbReference type="PROSITE" id="PS51278">
    <property type="entry name" value="GATASE_TYPE_2"/>
    <property type="match status" value="1"/>
</dbReference>
<reference evidence="2" key="1">
    <citation type="submission" date="2018-05" db="EMBL/GenBank/DDBJ databases">
        <authorList>
            <person name="Lanie J.A."/>
            <person name="Ng W.-L."/>
            <person name="Kazmierczak K.M."/>
            <person name="Andrzejewski T.M."/>
            <person name="Davidsen T.M."/>
            <person name="Wayne K.J."/>
            <person name="Tettelin H."/>
            <person name="Glass J.I."/>
            <person name="Rusch D."/>
            <person name="Podicherti R."/>
            <person name="Tsui H.-C.T."/>
            <person name="Winkler M.E."/>
        </authorList>
    </citation>
    <scope>NUCLEOTIDE SEQUENCE</scope>
</reference>
<feature type="non-terminal residue" evidence="2">
    <location>
        <position position="69"/>
    </location>
</feature>
<dbReference type="InterPro" id="IPR029055">
    <property type="entry name" value="Ntn_hydrolases_N"/>
</dbReference>
<gene>
    <name evidence="2" type="ORF">METZ01_LOCUS485298</name>
</gene>
<evidence type="ECO:0000313" key="2">
    <source>
        <dbReference type="EMBL" id="SVE32444.1"/>
    </source>
</evidence>
<dbReference type="SUPFAM" id="SSF56235">
    <property type="entry name" value="N-terminal nucleophile aminohydrolases (Ntn hydrolases)"/>
    <property type="match status" value="1"/>
</dbReference>
<protein>
    <recommendedName>
        <fullName evidence="1">Glutamine amidotransferase type-2 domain-containing protein</fullName>
    </recommendedName>
</protein>